<dbReference type="SUPFAM" id="SSF54593">
    <property type="entry name" value="Glyoxalase/Bleomycin resistance protein/Dihydroxybiphenyl dioxygenase"/>
    <property type="match status" value="2"/>
</dbReference>
<dbReference type="CDD" id="cd07252">
    <property type="entry name" value="BphC1-RGP6_N_like"/>
    <property type="match status" value="1"/>
</dbReference>
<name>A0ABP7CEY5_9MICC</name>
<organism evidence="2 3">
    <name type="scientific">Arthrobacter ginkgonis</name>
    <dbReference type="NCBI Taxonomy" id="1630594"/>
    <lineage>
        <taxon>Bacteria</taxon>
        <taxon>Bacillati</taxon>
        <taxon>Actinomycetota</taxon>
        <taxon>Actinomycetes</taxon>
        <taxon>Micrococcales</taxon>
        <taxon>Micrococcaceae</taxon>
        <taxon>Arthrobacter</taxon>
    </lineage>
</organism>
<dbReference type="CDD" id="cd07237">
    <property type="entry name" value="BphC1-RGP6_C_like"/>
    <property type="match status" value="1"/>
</dbReference>
<dbReference type="InterPro" id="IPR037523">
    <property type="entry name" value="VOC_core"/>
</dbReference>
<dbReference type="InterPro" id="IPR004360">
    <property type="entry name" value="Glyas_Fos-R_dOase_dom"/>
</dbReference>
<dbReference type="EMBL" id="BAABEO010000017">
    <property type="protein sequence ID" value="GAA3685739.1"/>
    <property type="molecule type" value="Genomic_DNA"/>
</dbReference>
<accession>A0ABP7CEY5</accession>
<gene>
    <name evidence="2" type="ORF">GCM10023081_23980</name>
</gene>
<feature type="domain" description="VOC" evidence="1">
    <location>
        <begin position="142"/>
        <end position="258"/>
    </location>
</feature>
<evidence type="ECO:0000313" key="3">
    <source>
        <dbReference type="Proteomes" id="UP001500752"/>
    </source>
</evidence>
<sequence length="303" mass="33495">MLESLAYVGIATPAQKEWDHFGTRVLGLERGPDGPDGAQRYRADDALFRLAIHPGERNDVAYFGWGVSLPEQAREVAQRVEASGLEVFDGDPETAEHRGVEGFVWFHDPFGFRHEVSWGQVFLPSTFRPGRAHSGFKTGEQGVGHVVLLVPDLEAADEFFRGVLDFKLSDRIIDGKLDGRFYHVNGRHHTLALIQAPMTGLHHLMLEANSLDDVGTALDLCNEHGHPIVSSLGRHTNDLMTSFYVHTPSHFAIEYGYGGLAVDDLWVPRTFHKASIWGHAPGERNAELPPALVTRMPEPAAAP</sequence>
<dbReference type="Pfam" id="PF22632">
    <property type="entry name" value="BphC_D1"/>
    <property type="match status" value="1"/>
</dbReference>
<evidence type="ECO:0000259" key="1">
    <source>
        <dbReference type="PROSITE" id="PS51819"/>
    </source>
</evidence>
<proteinExistence type="predicted"/>
<comment type="caution">
    <text evidence="2">The sequence shown here is derived from an EMBL/GenBank/DDBJ whole genome shotgun (WGS) entry which is preliminary data.</text>
</comment>
<dbReference type="PROSITE" id="PS51819">
    <property type="entry name" value="VOC"/>
    <property type="match status" value="2"/>
</dbReference>
<reference evidence="3" key="1">
    <citation type="journal article" date="2019" name="Int. J. Syst. Evol. Microbiol.">
        <title>The Global Catalogue of Microorganisms (GCM) 10K type strain sequencing project: providing services to taxonomists for standard genome sequencing and annotation.</title>
        <authorList>
            <consortium name="The Broad Institute Genomics Platform"/>
            <consortium name="The Broad Institute Genome Sequencing Center for Infectious Disease"/>
            <person name="Wu L."/>
            <person name="Ma J."/>
        </authorList>
    </citation>
    <scope>NUCLEOTIDE SEQUENCE [LARGE SCALE GENOMIC DNA]</scope>
    <source>
        <strain evidence="3">JCM 30742</strain>
    </source>
</reference>
<dbReference type="Proteomes" id="UP001500752">
    <property type="component" value="Unassembled WGS sequence"/>
</dbReference>
<keyword evidence="3" id="KW-1185">Reference proteome</keyword>
<dbReference type="RefSeq" id="WP_345151038.1">
    <property type="nucleotide sequence ID" value="NZ_BAABEO010000017.1"/>
</dbReference>
<dbReference type="Gene3D" id="3.10.180.10">
    <property type="entry name" value="2,3-Dihydroxybiphenyl 1,2-Dioxygenase, domain 1"/>
    <property type="match status" value="2"/>
</dbReference>
<evidence type="ECO:0000313" key="2">
    <source>
        <dbReference type="EMBL" id="GAA3685739.1"/>
    </source>
</evidence>
<dbReference type="Pfam" id="PF00903">
    <property type="entry name" value="Glyoxalase"/>
    <property type="match status" value="1"/>
</dbReference>
<protein>
    <submittedName>
        <fullName evidence="2">VOC family protein</fullName>
    </submittedName>
</protein>
<dbReference type="InterPro" id="IPR029068">
    <property type="entry name" value="Glyas_Bleomycin-R_OHBP_Dase"/>
</dbReference>
<feature type="domain" description="VOC" evidence="1">
    <location>
        <begin position="4"/>
        <end position="119"/>
    </location>
</feature>